<evidence type="ECO:0000313" key="3">
    <source>
        <dbReference type="EMBL" id="TFE89314.1"/>
    </source>
</evidence>
<dbReference type="Gene3D" id="3.90.550.10">
    <property type="entry name" value="Spore Coat Polysaccharide Biosynthesis Protein SpsA, Chain A"/>
    <property type="match status" value="2"/>
</dbReference>
<dbReference type="CDD" id="cd04186">
    <property type="entry name" value="GT_2_like_c"/>
    <property type="match status" value="1"/>
</dbReference>
<dbReference type="CDD" id="cd03801">
    <property type="entry name" value="GT4_PimA-like"/>
    <property type="match status" value="1"/>
</dbReference>
<dbReference type="Pfam" id="PF13692">
    <property type="entry name" value="Glyco_trans_1_4"/>
    <property type="match status" value="1"/>
</dbReference>
<dbReference type="GO" id="GO:0016757">
    <property type="term" value="F:glycosyltransferase activity"/>
    <property type="evidence" value="ECO:0007669"/>
    <property type="project" value="UniProtKB-KW"/>
</dbReference>
<dbReference type="InterPro" id="IPR001173">
    <property type="entry name" value="Glyco_trans_2-like"/>
</dbReference>
<feature type="coiled-coil region" evidence="1">
    <location>
        <begin position="245"/>
        <end position="293"/>
    </location>
</feature>
<feature type="domain" description="Glycosyltransferase 2-like" evidence="2">
    <location>
        <begin position="461"/>
        <end position="629"/>
    </location>
</feature>
<proteinExistence type="predicted"/>
<evidence type="ECO:0000313" key="4">
    <source>
        <dbReference type="Proteomes" id="UP000298246"/>
    </source>
</evidence>
<dbReference type="SUPFAM" id="SSF53448">
    <property type="entry name" value="Nucleotide-diphospho-sugar transferases"/>
    <property type="match status" value="2"/>
</dbReference>
<name>A0A4Y8Q5E2_9BACL</name>
<dbReference type="SUPFAM" id="SSF53756">
    <property type="entry name" value="UDP-Glycosyltransferase/glycogen phosphorylase"/>
    <property type="match status" value="1"/>
</dbReference>
<comment type="caution">
    <text evidence="3">The sequence shown here is derived from an EMBL/GenBank/DDBJ whole genome shotgun (WGS) entry which is preliminary data.</text>
</comment>
<organism evidence="3 4">
    <name type="scientific">Paenibacillus athensensis</name>
    <dbReference type="NCBI Taxonomy" id="1967502"/>
    <lineage>
        <taxon>Bacteria</taxon>
        <taxon>Bacillati</taxon>
        <taxon>Bacillota</taxon>
        <taxon>Bacilli</taxon>
        <taxon>Bacillales</taxon>
        <taxon>Paenibacillaceae</taxon>
        <taxon>Paenibacillus</taxon>
    </lineage>
</organism>
<dbReference type="AlphaFoldDB" id="A0A4Y8Q5E2"/>
<keyword evidence="4" id="KW-1185">Reference proteome</keyword>
<feature type="domain" description="Glycosyltransferase 2-like" evidence="2">
    <location>
        <begin position="5"/>
        <end position="156"/>
    </location>
</feature>
<accession>A0A4Y8Q5E2</accession>
<dbReference type="RefSeq" id="WP_134751381.1">
    <property type="nucleotide sequence ID" value="NZ_MYFO02000005.1"/>
</dbReference>
<dbReference type="CDD" id="cd00761">
    <property type="entry name" value="Glyco_tranf_GTA_type"/>
    <property type="match status" value="1"/>
</dbReference>
<dbReference type="Proteomes" id="UP000298246">
    <property type="component" value="Unassembled WGS sequence"/>
</dbReference>
<protein>
    <recommendedName>
        <fullName evidence="2">Glycosyltransferase 2-like domain-containing protein</fullName>
    </recommendedName>
</protein>
<dbReference type="EMBL" id="MYFO01000007">
    <property type="protein sequence ID" value="TFE89314.1"/>
    <property type="molecule type" value="Genomic_DNA"/>
</dbReference>
<dbReference type="PANTHER" id="PTHR43179:SF7">
    <property type="entry name" value="RHAMNOSYLTRANSFERASE WBBL"/>
    <property type="match status" value="1"/>
</dbReference>
<dbReference type="OrthoDB" id="8936324at2"/>
<gene>
    <name evidence="3" type="ORF">B5M42_07620</name>
</gene>
<dbReference type="InterPro" id="IPR029044">
    <property type="entry name" value="Nucleotide-diphossugar_trans"/>
</dbReference>
<sequence length="1094" mass="127285">MNNLSLVIINADAAEYCSRLFDSLKNQTIPLDHVQLVFIDNHSKDASVELARAYGIEHIYVFPHFVANKGTLYNKGAELAQGEFVVFVHSDIEFASDFFANLVLEPGTQAAWVEQYYVDGQLFGKHQLGIDYIEGQLHYRQLFQNLPDRIPVFASCSEACFVLSQEVLEHYSFDQDYRESFFEYSFLHKLEPARMIDLPKCRVHHYFLEMHEKLLNREFDQILFLHKHRELIEWKRVFLHEQTARERLQNALELQDKELRLQQQAYEQAMVDAVAAQQRIAELSEKATALDVRLLDRNDEVARLSSSMAEALQQIDNLIGYEKLIEQQSVSLVELTAKERELNERLQVILNSGGWKILLKYYKLRDVLAPVHSRRRLLLKLAKRAVLSPKFVWRSLNRNNLKKLAYYWKVDDSRLLSERIDQFVDRHQEIKTPTIQTFQAPVDQEAYDRLYFPVSAAPLVSIIIPVYNQFSFTYSCLKSILKHTTDIAYEIVIADDMSTDRTVHLAELVENITIIRDGTNRGFLLNCNHAAKFAKGKYLLFLNNDTNVQRDWLKHLMDVMDRDHTIGMTGSKLVYPDGRMQEAGGIIWKDASGWNFGRLDDPEKPEFNYVKDVDYISGAAIMVRSALWERIGGFDERYVPAYFEDSDLAFEIRRIGYRVVLQPLSVVVHFEGISHGTDVNQGVKNYQLQNREKFIAKWAAELESGQFENATHVYWARDRSRYKKTLVIVDHYVPHFDQDAGSRTVFQYIRFFVQCGFNVKFIGDNFFRHEPYTTVLQQLGVEVLYGKWYASHIREWIKSHSLYIDYVLLNRPHISIKYMDLFRKLTSARIVYYGHDLHYLREQREYELSGNPALLQSSANWKQIELELCRKADRVYYPSQVEINALHEQHISTPAKAIPAYIFDEREYVPANFSHRSGLLFVGGFGHKPNVDAVMWFVEHVFPEVLKSLPEIRFYIVGSKPPERIRQLQSEHIVVTGFVSDEELQSYYDRCKLVVVPLRYGAGVKGKVVEALYNQLPIITTSVGAEGLPDIDDYVVRTDDSSEFARQTIALYRSEEQLSRLAMRSSAYVNQYFSFSSVWNTIAEDFDIERNESK</sequence>
<keyword evidence="1" id="KW-0175">Coiled coil</keyword>
<dbReference type="Pfam" id="PF00535">
    <property type="entry name" value="Glycos_transf_2"/>
    <property type="match status" value="2"/>
</dbReference>
<evidence type="ECO:0000256" key="1">
    <source>
        <dbReference type="SAM" id="Coils"/>
    </source>
</evidence>
<dbReference type="PANTHER" id="PTHR43179">
    <property type="entry name" value="RHAMNOSYLTRANSFERASE WBBL"/>
    <property type="match status" value="1"/>
</dbReference>
<reference evidence="3 4" key="1">
    <citation type="submission" date="2017-03" db="EMBL/GenBank/DDBJ databases">
        <title>Isolation of Levoglucosan Utilizing Bacteria.</title>
        <authorList>
            <person name="Arya A.S."/>
        </authorList>
    </citation>
    <scope>NUCLEOTIDE SEQUENCE [LARGE SCALE GENOMIC DNA]</scope>
    <source>
        <strain evidence="3 4">MEC069</strain>
    </source>
</reference>
<dbReference type="Gene3D" id="3.40.50.2000">
    <property type="entry name" value="Glycogen Phosphorylase B"/>
    <property type="match status" value="1"/>
</dbReference>
<evidence type="ECO:0000259" key="2">
    <source>
        <dbReference type="Pfam" id="PF00535"/>
    </source>
</evidence>